<gene>
    <name evidence="8" type="ORF">N7509_003155</name>
</gene>
<dbReference type="EMBL" id="JAPZBU010000005">
    <property type="protein sequence ID" value="KAJ5403284.1"/>
    <property type="molecule type" value="Genomic_DNA"/>
</dbReference>
<evidence type="ECO:0000256" key="6">
    <source>
        <dbReference type="ARBA" id="ARBA00023242"/>
    </source>
</evidence>
<evidence type="ECO:0000313" key="9">
    <source>
        <dbReference type="Proteomes" id="UP001147747"/>
    </source>
</evidence>
<comment type="caution">
    <text evidence="8">The sequence shown here is derived from an EMBL/GenBank/DDBJ whole genome shotgun (WGS) entry which is preliminary data.</text>
</comment>
<dbReference type="PROSITE" id="PS00463">
    <property type="entry name" value="ZN2_CY6_FUNGAL_1"/>
    <property type="match status" value="1"/>
</dbReference>
<keyword evidence="3" id="KW-0805">Transcription regulation</keyword>
<dbReference type="GO" id="GO:0000981">
    <property type="term" value="F:DNA-binding transcription factor activity, RNA polymerase II-specific"/>
    <property type="evidence" value="ECO:0007669"/>
    <property type="project" value="InterPro"/>
</dbReference>
<keyword evidence="6" id="KW-0539">Nucleus</keyword>
<evidence type="ECO:0000256" key="2">
    <source>
        <dbReference type="ARBA" id="ARBA00022723"/>
    </source>
</evidence>
<dbReference type="CDD" id="cd12148">
    <property type="entry name" value="fungal_TF_MHR"/>
    <property type="match status" value="1"/>
</dbReference>
<proteinExistence type="predicted"/>
<evidence type="ECO:0000313" key="8">
    <source>
        <dbReference type="EMBL" id="KAJ5403284.1"/>
    </source>
</evidence>
<evidence type="ECO:0000256" key="1">
    <source>
        <dbReference type="ARBA" id="ARBA00004123"/>
    </source>
</evidence>
<dbReference type="CDD" id="cd00067">
    <property type="entry name" value="GAL4"/>
    <property type="match status" value="1"/>
</dbReference>
<dbReference type="InterPro" id="IPR050815">
    <property type="entry name" value="TF_fung"/>
</dbReference>
<accession>A0A9W9W4C4</accession>
<keyword evidence="9" id="KW-1185">Reference proteome</keyword>
<dbReference type="GeneID" id="81366772"/>
<keyword evidence="5" id="KW-0804">Transcription</keyword>
<keyword evidence="2" id="KW-0479">Metal-binding</keyword>
<dbReference type="AlphaFoldDB" id="A0A9W9W4C4"/>
<dbReference type="SMART" id="SM00066">
    <property type="entry name" value="GAL4"/>
    <property type="match status" value="1"/>
</dbReference>
<dbReference type="Gene3D" id="4.10.240.10">
    <property type="entry name" value="Zn(2)-C6 fungal-type DNA-binding domain"/>
    <property type="match status" value="1"/>
</dbReference>
<dbReference type="GO" id="GO:0005634">
    <property type="term" value="C:nucleus"/>
    <property type="evidence" value="ECO:0007669"/>
    <property type="project" value="UniProtKB-SubCell"/>
</dbReference>
<keyword evidence="4" id="KW-0238">DNA-binding</keyword>
<protein>
    <recommendedName>
        <fullName evidence="7">Zn(2)-C6 fungal-type domain-containing protein</fullName>
    </recommendedName>
</protein>
<dbReference type="RefSeq" id="XP_056490526.1">
    <property type="nucleotide sequence ID" value="XM_056627792.1"/>
</dbReference>
<comment type="subcellular location">
    <subcellularLocation>
        <location evidence="1">Nucleus</location>
    </subcellularLocation>
</comment>
<evidence type="ECO:0000256" key="4">
    <source>
        <dbReference type="ARBA" id="ARBA00023125"/>
    </source>
</evidence>
<dbReference type="InterPro" id="IPR036864">
    <property type="entry name" value="Zn2-C6_fun-type_DNA-bd_sf"/>
</dbReference>
<dbReference type="OrthoDB" id="270167at2759"/>
<dbReference type="Proteomes" id="UP001147747">
    <property type="component" value="Unassembled WGS sequence"/>
</dbReference>
<dbReference type="PROSITE" id="PS50048">
    <property type="entry name" value="ZN2_CY6_FUNGAL_2"/>
    <property type="match status" value="1"/>
</dbReference>
<dbReference type="SUPFAM" id="SSF57701">
    <property type="entry name" value="Zn2/Cys6 DNA-binding domain"/>
    <property type="match status" value="1"/>
</dbReference>
<feature type="domain" description="Zn(2)-C6 fungal-type" evidence="7">
    <location>
        <begin position="6"/>
        <end position="36"/>
    </location>
</feature>
<evidence type="ECO:0000256" key="3">
    <source>
        <dbReference type="ARBA" id="ARBA00023015"/>
    </source>
</evidence>
<reference evidence="8" key="2">
    <citation type="journal article" date="2023" name="IMA Fungus">
        <title>Comparative genomic study of the Penicillium genus elucidates a diverse pangenome and 15 lateral gene transfer events.</title>
        <authorList>
            <person name="Petersen C."/>
            <person name="Sorensen T."/>
            <person name="Nielsen M.R."/>
            <person name="Sondergaard T.E."/>
            <person name="Sorensen J.L."/>
            <person name="Fitzpatrick D.A."/>
            <person name="Frisvad J.C."/>
            <person name="Nielsen K.L."/>
        </authorList>
    </citation>
    <scope>NUCLEOTIDE SEQUENCE</scope>
    <source>
        <strain evidence="8">IBT 29677</strain>
    </source>
</reference>
<dbReference type="InterPro" id="IPR001138">
    <property type="entry name" value="Zn2Cys6_DnaBD"/>
</dbReference>
<sequence length="306" mass="33981">MPADRTCLCCRKQKRRCDKILPHCTLCRRLNKRCVYGAPAAAPRLLPVPDWSELTPINLCHTLENQVSSIIGDGLRLEEATALYFRTVHSWLPILSEARYKAQLASVRVKIGATPADFSLLTLCMSLGFVTLFETMGTKSLETLQSRILLTIFEIGHAFYPSSYISAAANIRAAVSLGIGPLWEDSHTVYHDPQKAQEAQNAWYAILIMDRINYAETRLHGSYVSLESGQAPVLIEPAHQDLADVEQNAFTKLSRASQLLYNSENCDIPTSTNLKAHSHSILEGYTIGTILTEKGASFPIIRVTSF</sequence>
<name>A0A9W9W4C4_9EURO</name>
<dbReference type="PANTHER" id="PTHR47338">
    <property type="entry name" value="ZN(II)2CYS6 TRANSCRIPTION FACTOR (EUROFUNG)-RELATED"/>
    <property type="match status" value="1"/>
</dbReference>
<organism evidence="8 9">
    <name type="scientific">Penicillium cosmopolitanum</name>
    <dbReference type="NCBI Taxonomy" id="1131564"/>
    <lineage>
        <taxon>Eukaryota</taxon>
        <taxon>Fungi</taxon>
        <taxon>Dikarya</taxon>
        <taxon>Ascomycota</taxon>
        <taxon>Pezizomycotina</taxon>
        <taxon>Eurotiomycetes</taxon>
        <taxon>Eurotiomycetidae</taxon>
        <taxon>Eurotiales</taxon>
        <taxon>Aspergillaceae</taxon>
        <taxon>Penicillium</taxon>
    </lineage>
</organism>
<evidence type="ECO:0000256" key="5">
    <source>
        <dbReference type="ARBA" id="ARBA00023163"/>
    </source>
</evidence>
<evidence type="ECO:0000259" key="7">
    <source>
        <dbReference type="PROSITE" id="PS50048"/>
    </source>
</evidence>
<dbReference type="PANTHER" id="PTHR47338:SF20">
    <property type="entry name" value="ZN(II)2CYS6 TRANSCRIPTION FACTOR (EUROFUNG)"/>
    <property type="match status" value="1"/>
</dbReference>
<reference evidence="8" key="1">
    <citation type="submission" date="2022-12" db="EMBL/GenBank/DDBJ databases">
        <authorList>
            <person name="Petersen C."/>
        </authorList>
    </citation>
    <scope>NUCLEOTIDE SEQUENCE</scope>
    <source>
        <strain evidence="8">IBT 29677</strain>
    </source>
</reference>
<dbReference type="Pfam" id="PF00172">
    <property type="entry name" value="Zn_clus"/>
    <property type="match status" value="1"/>
</dbReference>
<dbReference type="GO" id="GO:0008270">
    <property type="term" value="F:zinc ion binding"/>
    <property type="evidence" value="ECO:0007669"/>
    <property type="project" value="InterPro"/>
</dbReference>
<dbReference type="GO" id="GO:0003677">
    <property type="term" value="F:DNA binding"/>
    <property type="evidence" value="ECO:0007669"/>
    <property type="project" value="UniProtKB-KW"/>
</dbReference>